<reference evidence="1" key="1">
    <citation type="submission" date="2018-11" db="EMBL/GenBank/DDBJ databases">
        <authorList>
            <consortium name="Genoscope - CEA"/>
            <person name="William W."/>
        </authorList>
    </citation>
    <scope>NUCLEOTIDE SEQUENCE</scope>
</reference>
<sequence length="50" mass="5920">MLKCEVKTKSTKRQVLIQMQHLEHHLRQRMLTCSSPTQEGLLQGTLWRCL</sequence>
<gene>
    <name evidence="1" type="ORF">BRAA07T28316Z</name>
</gene>
<proteinExistence type="predicted"/>
<dbReference type="AlphaFoldDB" id="A0A3P6BJ62"/>
<evidence type="ECO:0000313" key="1">
    <source>
        <dbReference type="EMBL" id="VDC96038.1"/>
    </source>
</evidence>
<protein>
    <submittedName>
        <fullName evidence="1">Uncharacterized protein</fullName>
    </submittedName>
</protein>
<organism evidence="1">
    <name type="scientific">Brassica campestris</name>
    <name type="common">Field mustard</name>
    <dbReference type="NCBI Taxonomy" id="3711"/>
    <lineage>
        <taxon>Eukaryota</taxon>
        <taxon>Viridiplantae</taxon>
        <taxon>Streptophyta</taxon>
        <taxon>Embryophyta</taxon>
        <taxon>Tracheophyta</taxon>
        <taxon>Spermatophyta</taxon>
        <taxon>Magnoliopsida</taxon>
        <taxon>eudicotyledons</taxon>
        <taxon>Gunneridae</taxon>
        <taxon>Pentapetalae</taxon>
        <taxon>rosids</taxon>
        <taxon>malvids</taxon>
        <taxon>Brassicales</taxon>
        <taxon>Brassicaceae</taxon>
        <taxon>Brassiceae</taxon>
        <taxon>Brassica</taxon>
    </lineage>
</organism>
<accession>A0A3P6BJ62</accession>
<name>A0A3P6BJ62_BRACM</name>
<dbReference type="EMBL" id="LR031574">
    <property type="protein sequence ID" value="VDC96038.1"/>
    <property type="molecule type" value="Genomic_DNA"/>
</dbReference>